<protein>
    <submittedName>
        <fullName evidence="1">Uncharacterized protein</fullName>
    </submittedName>
</protein>
<accession>A0A9P0PX54</accession>
<dbReference type="PANTHER" id="PTHR45913:SF21">
    <property type="entry name" value="DUF4371 DOMAIN-CONTAINING PROTEIN"/>
    <property type="match status" value="1"/>
</dbReference>
<keyword evidence="2" id="KW-1185">Reference proteome</keyword>
<evidence type="ECO:0000313" key="1">
    <source>
        <dbReference type="EMBL" id="CAH2000526.1"/>
    </source>
</evidence>
<dbReference type="EMBL" id="CAKOFQ010007411">
    <property type="protein sequence ID" value="CAH2000526.1"/>
    <property type="molecule type" value="Genomic_DNA"/>
</dbReference>
<reference evidence="1" key="1">
    <citation type="submission" date="2022-03" db="EMBL/GenBank/DDBJ databases">
        <authorList>
            <person name="Sayadi A."/>
        </authorList>
    </citation>
    <scope>NUCLEOTIDE SEQUENCE</scope>
</reference>
<dbReference type="Proteomes" id="UP001152888">
    <property type="component" value="Unassembled WGS sequence"/>
</dbReference>
<dbReference type="AlphaFoldDB" id="A0A9P0PX54"/>
<dbReference type="PANTHER" id="PTHR45913">
    <property type="entry name" value="EPM2A-INTERACTING PROTEIN 1"/>
    <property type="match status" value="1"/>
</dbReference>
<gene>
    <name evidence="1" type="ORF">ACAOBT_LOCUS25616</name>
</gene>
<dbReference type="OrthoDB" id="6743767at2759"/>
<organism evidence="1 2">
    <name type="scientific">Acanthoscelides obtectus</name>
    <name type="common">Bean weevil</name>
    <name type="synonym">Bruchus obtectus</name>
    <dbReference type="NCBI Taxonomy" id="200917"/>
    <lineage>
        <taxon>Eukaryota</taxon>
        <taxon>Metazoa</taxon>
        <taxon>Ecdysozoa</taxon>
        <taxon>Arthropoda</taxon>
        <taxon>Hexapoda</taxon>
        <taxon>Insecta</taxon>
        <taxon>Pterygota</taxon>
        <taxon>Neoptera</taxon>
        <taxon>Endopterygota</taxon>
        <taxon>Coleoptera</taxon>
        <taxon>Polyphaga</taxon>
        <taxon>Cucujiformia</taxon>
        <taxon>Chrysomeloidea</taxon>
        <taxon>Chrysomelidae</taxon>
        <taxon>Bruchinae</taxon>
        <taxon>Bruchini</taxon>
        <taxon>Acanthoscelides</taxon>
    </lineage>
</organism>
<name>A0A9P0PX54_ACAOB</name>
<comment type="caution">
    <text evidence="1">The sequence shown here is derived from an EMBL/GenBank/DDBJ whole genome shotgun (WGS) entry which is preliminary data.</text>
</comment>
<evidence type="ECO:0000313" key="2">
    <source>
        <dbReference type="Proteomes" id="UP001152888"/>
    </source>
</evidence>
<proteinExistence type="predicted"/>
<sequence>MNSEEKDAITKLVREYSDIFHIDASGERQRTNRNDCDIKAFIKKLELWEQSLIDGDTRHSPVLLEKIPRRPLEPYDCKYHVGIVSNLKDNFKNRFKNFNDIGIVAQFVVPPFMEIDVEQLATAITQNFSKYIASSEMEMIRFQNDLALKSLVSNTKCIWRSVSKDKYSVLCRVALNVKALFSSTYLC</sequence>